<reference evidence="1 2" key="2">
    <citation type="journal article" date="2022" name="Mol. Ecol. Resour.">
        <title>The genomes of chicory, endive, great burdock and yacon provide insights into Asteraceae paleo-polyploidization history and plant inulin production.</title>
        <authorList>
            <person name="Fan W."/>
            <person name="Wang S."/>
            <person name="Wang H."/>
            <person name="Wang A."/>
            <person name="Jiang F."/>
            <person name="Liu H."/>
            <person name="Zhao H."/>
            <person name="Xu D."/>
            <person name="Zhang Y."/>
        </authorList>
    </citation>
    <scope>NUCLEOTIDE SEQUENCE [LARGE SCALE GENOMIC DNA]</scope>
    <source>
        <strain evidence="2">cv. Niubang</strain>
    </source>
</reference>
<comment type="caution">
    <text evidence="1">The sequence shown here is derived from an EMBL/GenBank/DDBJ whole genome shotgun (WGS) entry which is preliminary data.</text>
</comment>
<protein>
    <submittedName>
        <fullName evidence="1">Uncharacterized protein</fullName>
    </submittedName>
</protein>
<dbReference type="Proteomes" id="UP001055879">
    <property type="component" value="Linkage Group LG06"/>
</dbReference>
<reference evidence="2" key="1">
    <citation type="journal article" date="2022" name="Mol. Ecol. Resour.">
        <title>The genomes of chicory, endive, great burdock and yacon provide insights into Asteraceae palaeo-polyploidization history and plant inulin production.</title>
        <authorList>
            <person name="Fan W."/>
            <person name="Wang S."/>
            <person name="Wang H."/>
            <person name="Wang A."/>
            <person name="Jiang F."/>
            <person name="Liu H."/>
            <person name="Zhao H."/>
            <person name="Xu D."/>
            <person name="Zhang Y."/>
        </authorList>
    </citation>
    <scope>NUCLEOTIDE SEQUENCE [LARGE SCALE GENOMIC DNA]</scope>
    <source>
        <strain evidence="2">cv. Niubang</strain>
    </source>
</reference>
<organism evidence="1 2">
    <name type="scientific">Arctium lappa</name>
    <name type="common">Greater burdock</name>
    <name type="synonym">Lappa major</name>
    <dbReference type="NCBI Taxonomy" id="4217"/>
    <lineage>
        <taxon>Eukaryota</taxon>
        <taxon>Viridiplantae</taxon>
        <taxon>Streptophyta</taxon>
        <taxon>Embryophyta</taxon>
        <taxon>Tracheophyta</taxon>
        <taxon>Spermatophyta</taxon>
        <taxon>Magnoliopsida</taxon>
        <taxon>eudicotyledons</taxon>
        <taxon>Gunneridae</taxon>
        <taxon>Pentapetalae</taxon>
        <taxon>asterids</taxon>
        <taxon>campanulids</taxon>
        <taxon>Asterales</taxon>
        <taxon>Asteraceae</taxon>
        <taxon>Carduoideae</taxon>
        <taxon>Cardueae</taxon>
        <taxon>Arctiinae</taxon>
        <taxon>Arctium</taxon>
    </lineage>
</organism>
<name>A0ACB9BCR0_ARCLA</name>
<evidence type="ECO:0000313" key="1">
    <source>
        <dbReference type="EMBL" id="KAI3720314.1"/>
    </source>
</evidence>
<keyword evidence="2" id="KW-1185">Reference proteome</keyword>
<proteinExistence type="predicted"/>
<sequence length="305" mass="33781">MEMHQHINLPSHDDQHRDPDDFVDQSTPEVFNFGFNHLKIEENGSYKQQLTPETDDEGDDDGDDDEDEEEEEEGEFTFMCIGDKDSPNPEVFENGQIRPVFPLFDQSLLLNGDNDGEGRLRLPIHVPVDKVFIESPRRSPSSMASEGEETDGVAAGTICALSKESDTGTPEMNMKSNSTGFSKLWRFRDKMNRSNSDGRDAFVFLEAPERRTTTSTASATLIGKVNAVDESPAKVNGAGVGGKAKVVKKGTKAKKATASAHEVYLKQRGGQTEDERRRSYLPYRPGLMGFFTNVNGGLSKNVHPF</sequence>
<gene>
    <name evidence="1" type="ORF">L6452_21230</name>
</gene>
<dbReference type="EMBL" id="CM042052">
    <property type="protein sequence ID" value="KAI3720314.1"/>
    <property type="molecule type" value="Genomic_DNA"/>
</dbReference>
<evidence type="ECO:0000313" key="2">
    <source>
        <dbReference type="Proteomes" id="UP001055879"/>
    </source>
</evidence>
<accession>A0ACB9BCR0</accession>